<protein>
    <submittedName>
        <fullName evidence="2">Uncharacterized protein</fullName>
    </submittedName>
</protein>
<dbReference type="GeneID" id="18126420"/>
<dbReference type="KEGG" id="smil:18126420"/>
<keyword evidence="1" id="KW-1133">Transmembrane helix</keyword>
<dbReference type="RefSeq" id="YP_008992267.1">
    <property type="nucleotide sequence ID" value="NC_023209.1"/>
</dbReference>
<geneLocation type="mitochondrion" evidence="2"/>
<feature type="transmembrane region" description="Helical" evidence="1">
    <location>
        <begin position="110"/>
        <end position="128"/>
    </location>
</feature>
<feature type="transmembrane region" description="Helical" evidence="1">
    <location>
        <begin position="79"/>
        <end position="98"/>
    </location>
</feature>
<evidence type="ECO:0000313" key="2">
    <source>
        <dbReference type="EMBL" id="AGU16537.1"/>
    </source>
</evidence>
<dbReference type="EMBL" id="KF177345">
    <property type="protein sequence ID" value="AGU16537.1"/>
    <property type="molecule type" value="Genomic_DNA"/>
</dbReference>
<proteinExistence type="predicted"/>
<accession>V9P5J1</accession>
<organism evidence="2">
    <name type="scientific">Salvia miltiorrhiza</name>
    <name type="common">Chinese sage</name>
    <dbReference type="NCBI Taxonomy" id="226208"/>
    <lineage>
        <taxon>Eukaryota</taxon>
        <taxon>Viridiplantae</taxon>
        <taxon>Streptophyta</taxon>
        <taxon>Embryophyta</taxon>
        <taxon>Tracheophyta</taxon>
        <taxon>Spermatophyta</taxon>
        <taxon>Magnoliopsida</taxon>
        <taxon>eudicotyledons</taxon>
        <taxon>Gunneridae</taxon>
        <taxon>Pentapetalae</taxon>
        <taxon>asterids</taxon>
        <taxon>lamiids</taxon>
        <taxon>Lamiales</taxon>
        <taxon>Lamiaceae</taxon>
        <taxon>Nepetoideae</taxon>
        <taxon>Mentheae</taxon>
        <taxon>Salviinae</taxon>
        <taxon>Salvia</taxon>
        <taxon>Salvia incertae sedis</taxon>
    </lineage>
</organism>
<dbReference type="AlphaFoldDB" id="V9P5J1"/>
<sequence>MLGICASIHILSWFLLYAFIVCPLKVECLHAKNTHTDTHCESCPTVRTAPPGLKRFATALATSFSLSCRVRFCPRLHGAPFSLFSYVSFFPNSLFPLINLHPTHSMRGPLGTSYFLLYIVCPHSIILVQ</sequence>
<gene>
    <name evidence="2" type="primary">orf129a</name>
    <name evidence="2" type="ORF">Salmi_Mp001</name>
</gene>
<evidence type="ECO:0000256" key="1">
    <source>
        <dbReference type="SAM" id="Phobius"/>
    </source>
</evidence>
<keyword evidence="1" id="KW-0812">Transmembrane</keyword>
<name>V9P5J1_SALMI</name>
<reference evidence="2" key="1">
    <citation type="submission" date="2013-05" db="EMBL/GenBank/DDBJ databases">
        <title>The Mitochondrial Genome of the medicinal plant Salvia miltiorrhiza.</title>
        <authorList>
            <person name="Qian J."/>
        </authorList>
    </citation>
    <scope>NUCLEOTIDE SEQUENCE</scope>
</reference>
<keyword evidence="1" id="KW-0472">Membrane</keyword>
<keyword evidence="2" id="KW-0496">Mitochondrion</keyword>
<feature type="transmembrane region" description="Helical" evidence="1">
    <location>
        <begin position="6"/>
        <end position="24"/>
    </location>
</feature>